<dbReference type="Pfam" id="PF12112">
    <property type="entry name" value="DUF3579"/>
    <property type="match status" value="1"/>
</dbReference>
<evidence type="ECO:0000313" key="1">
    <source>
        <dbReference type="EMBL" id="GGC61936.1"/>
    </source>
</evidence>
<organism evidence="1 2">
    <name type="scientific">Paraburkholderia caffeinilytica</name>
    <dbReference type="NCBI Taxonomy" id="1761016"/>
    <lineage>
        <taxon>Bacteria</taxon>
        <taxon>Pseudomonadati</taxon>
        <taxon>Pseudomonadota</taxon>
        <taxon>Betaproteobacteria</taxon>
        <taxon>Burkholderiales</taxon>
        <taxon>Burkholderiaceae</taxon>
        <taxon>Paraburkholderia</taxon>
    </lineage>
</organism>
<evidence type="ECO:0000313" key="2">
    <source>
        <dbReference type="Proteomes" id="UP000602004"/>
    </source>
</evidence>
<accession>A0ABQ1N970</accession>
<dbReference type="InterPro" id="IPR021969">
    <property type="entry name" value="DUF3579"/>
</dbReference>
<keyword evidence="2" id="KW-1185">Reference proteome</keyword>
<proteinExistence type="predicted"/>
<reference evidence="2" key="1">
    <citation type="journal article" date="2019" name="Int. J. Syst. Evol. Microbiol.">
        <title>The Global Catalogue of Microorganisms (GCM) 10K type strain sequencing project: providing services to taxonomists for standard genome sequencing and annotation.</title>
        <authorList>
            <consortium name="The Broad Institute Genomics Platform"/>
            <consortium name="The Broad Institute Genome Sequencing Center for Infectious Disease"/>
            <person name="Wu L."/>
            <person name="Ma J."/>
        </authorList>
    </citation>
    <scope>NUCLEOTIDE SEQUENCE [LARGE SCALE GENOMIC DNA]</scope>
    <source>
        <strain evidence="2">CGMCC 1.15103</strain>
    </source>
</reference>
<protein>
    <recommendedName>
        <fullName evidence="3">PhnO</fullName>
    </recommendedName>
</protein>
<dbReference type="Proteomes" id="UP000602004">
    <property type="component" value="Unassembled WGS sequence"/>
</dbReference>
<dbReference type="RefSeq" id="WP_115776433.1">
    <property type="nucleotide sequence ID" value="NZ_BMHL01000013.1"/>
</dbReference>
<sequence length="132" mass="14791">MTDDGIDHYVIQGMTSQRKLFRPGDWAERLTGVITLFVGERYPGIHIACTRLAMPVVERDLKCLRVAHELRLVCPDAFDFVMLFARDNDLAVKVCRVLDEPRELVQMSTREASVKNDVNALAISTVSADAQG</sequence>
<evidence type="ECO:0008006" key="3">
    <source>
        <dbReference type="Google" id="ProtNLM"/>
    </source>
</evidence>
<name>A0ABQ1N970_9BURK</name>
<dbReference type="Gene3D" id="3.30.70.2340">
    <property type="entry name" value="Uncharacterised protein PF12112 family, DUF3579"/>
    <property type="match status" value="1"/>
</dbReference>
<dbReference type="EMBL" id="BMHL01000013">
    <property type="protein sequence ID" value="GGC61936.1"/>
    <property type="molecule type" value="Genomic_DNA"/>
</dbReference>
<comment type="caution">
    <text evidence="1">The sequence shown here is derived from an EMBL/GenBank/DDBJ whole genome shotgun (WGS) entry which is preliminary data.</text>
</comment>
<gene>
    <name evidence="1" type="ORF">GCM10011400_57160</name>
</gene>